<organism evidence="3 4">
    <name type="scientific">Phellinidium pouzarii</name>
    <dbReference type="NCBI Taxonomy" id="167371"/>
    <lineage>
        <taxon>Eukaryota</taxon>
        <taxon>Fungi</taxon>
        <taxon>Dikarya</taxon>
        <taxon>Basidiomycota</taxon>
        <taxon>Agaricomycotina</taxon>
        <taxon>Agaricomycetes</taxon>
        <taxon>Hymenochaetales</taxon>
        <taxon>Hymenochaetaceae</taxon>
        <taxon>Phellinidium</taxon>
    </lineage>
</organism>
<gene>
    <name evidence="3" type="ORF">EW145_g3466</name>
</gene>
<feature type="region of interest" description="Disordered" evidence="1">
    <location>
        <begin position="303"/>
        <end position="372"/>
    </location>
</feature>
<proteinExistence type="predicted"/>
<accession>A0A4S4L714</accession>
<evidence type="ECO:0000313" key="4">
    <source>
        <dbReference type="Proteomes" id="UP000308199"/>
    </source>
</evidence>
<dbReference type="AlphaFoldDB" id="A0A4S4L714"/>
<feature type="region of interest" description="Disordered" evidence="1">
    <location>
        <begin position="51"/>
        <end position="84"/>
    </location>
</feature>
<dbReference type="EMBL" id="SGPK01000149">
    <property type="protein sequence ID" value="THH07326.1"/>
    <property type="molecule type" value="Genomic_DNA"/>
</dbReference>
<evidence type="ECO:0000256" key="2">
    <source>
        <dbReference type="SAM" id="Phobius"/>
    </source>
</evidence>
<evidence type="ECO:0000256" key="1">
    <source>
        <dbReference type="SAM" id="MobiDB-lite"/>
    </source>
</evidence>
<keyword evidence="2" id="KW-1133">Transmembrane helix</keyword>
<keyword evidence="2" id="KW-0812">Transmembrane</keyword>
<comment type="caution">
    <text evidence="3">The sequence shown here is derived from an EMBL/GenBank/DDBJ whole genome shotgun (WGS) entry which is preliminary data.</text>
</comment>
<dbReference type="Proteomes" id="UP000308199">
    <property type="component" value="Unassembled WGS sequence"/>
</dbReference>
<evidence type="ECO:0008006" key="5">
    <source>
        <dbReference type="Google" id="ProtNLM"/>
    </source>
</evidence>
<reference evidence="3 4" key="1">
    <citation type="submission" date="2019-02" db="EMBL/GenBank/DDBJ databases">
        <title>Genome sequencing of the rare red list fungi Phellinidium pouzarii.</title>
        <authorList>
            <person name="Buettner E."/>
            <person name="Kellner H."/>
        </authorList>
    </citation>
    <scope>NUCLEOTIDE SEQUENCE [LARGE SCALE GENOMIC DNA]</scope>
    <source>
        <strain evidence="3 4">DSM 108285</strain>
    </source>
</reference>
<name>A0A4S4L714_9AGAM</name>
<keyword evidence="4" id="KW-1185">Reference proteome</keyword>
<feature type="transmembrane region" description="Helical" evidence="2">
    <location>
        <begin position="86"/>
        <end position="111"/>
    </location>
</feature>
<dbReference type="OrthoDB" id="2670057at2759"/>
<evidence type="ECO:0000313" key="3">
    <source>
        <dbReference type="EMBL" id="THH07326.1"/>
    </source>
</evidence>
<protein>
    <recommendedName>
        <fullName evidence="5">Mid2 domain-containing protein</fullName>
    </recommendedName>
</protein>
<sequence length="478" mass="50941">MRRVPHKRQFTTTIPNVPTGIDLTGSQILASTAPVDSVSLLLGTAAGPDATTPPIATNALTTTPPLSSPSTSESSATSSSSTSSSISLGAVIGICVGVFAGLSAVLVLIFCMGSRRRLEKQARMKQSENDVGRRKSGREMWVKMEDKGSDEKYEKYAMKRTTQISTVPSSTVGSPTTVERSITVKSVKSTRTFKSLGYGAGLGLSNTFKTPEMPPQLEFTDSDIGTGHGFTRTAMPPFARVQEAAVSWDGETIAEGDSYLSLKRESDQPQFAHVNSPMGSSIVVSHQTPPAVETSLHKWEEAEVVSPEGAEDAYGGVEESQHQPRKSEETIHGAARLVTQSSRDPFLDSNPFEDPSTSHSNPPPPSSATTDSFFSVNSKLSERSDAFGKAAAVVNHHARMDSNEHAMASLIAALDISPQEAQERLSAAVLPTPRVSTASAASFGVQSFESRTSEATDVARYGRFPLPPTDIELHNEAP</sequence>
<keyword evidence="2" id="KW-0472">Membrane</keyword>
<feature type="compositionally biased region" description="Basic and acidic residues" evidence="1">
    <location>
        <begin position="319"/>
        <end position="331"/>
    </location>
</feature>